<organism evidence="2 3">
    <name type="scientific">Reticulomyxa filosa</name>
    <dbReference type="NCBI Taxonomy" id="46433"/>
    <lineage>
        <taxon>Eukaryota</taxon>
        <taxon>Sar</taxon>
        <taxon>Rhizaria</taxon>
        <taxon>Retaria</taxon>
        <taxon>Foraminifera</taxon>
        <taxon>Monothalamids</taxon>
        <taxon>Reticulomyxidae</taxon>
        <taxon>Reticulomyxa</taxon>
    </lineage>
</organism>
<comment type="caution">
    <text evidence="2">The sequence shown here is derived from an EMBL/GenBank/DDBJ whole genome shotgun (WGS) entry which is preliminary data.</text>
</comment>
<feature type="compositionally biased region" description="Basic and acidic residues" evidence="1">
    <location>
        <begin position="144"/>
        <end position="158"/>
    </location>
</feature>
<feature type="compositionally biased region" description="Acidic residues" evidence="1">
    <location>
        <begin position="130"/>
        <end position="139"/>
    </location>
</feature>
<accession>X6P3H3</accession>
<keyword evidence="3" id="KW-1185">Reference proteome</keyword>
<name>X6P3H3_RETFI</name>
<proteinExistence type="predicted"/>
<dbReference type="Proteomes" id="UP000023152">
    <property type="component" value="Unassembled WGS sequence"/>
</dbReference>
<feature type="compositionally biased region" description="Basic and acidic residues" evidence="1">
    <location>
        <begin position="99"/>
        <end position="129"/>
    </location>
</feature>
<reference evidence="2 3" key="1">
    <citation type="journal article" date="2013" name="Curr. Biol.">
        <title>The Genome of the Foraminiferan Reticulomyxa filosa.</title>
        <authorList>
            <person name="Glockner G."/>
            <person name="Hulsmann N."/>
            <person name="Schleicher M."/>
            <person name="Noegel A.A."/>
            <person name="Eichinger L."/>
            <person name="Gallinger C."/>
            <person name="Pawlowski J."/>
            <person name="Sierra R."/>
            <person name="Euteneuer U."/>
            <person name="Pillet L."/>
            <person name="Moustafa A."/>
            <person name="Platzer M."/>
            <person name="Groth M."/>
            <person name="Szafranski K."/>
            <person name="Schliwa M."/>
        </authorList>
    </citation>
    <scope>NUCLEOTIDE SEQUENCE [LARGE SCALE GENOMIC DNA]</scope>
</reference>
<feature type="region of interest" description="Disordered" evidence="1">
    <location>
        <begin position="89"/>
        <end position="158"/>
    </location>
</feature>
<sequence>MPTNDISAMPAEEVEIQYCLASKEDAKKWHNQNHAGKNDNFADEDHFRWKVFQTYSIDELHSVSKHVQNKFSKKVAKWQEVLRTDNISASNTNSLKTNEIPDKPSKNEDKHKKAENEKKQSKEKGKENENGEGSDDDGYDYGYDYDHDHDRDDHEEKVDTYDNANKQLTDSNIFFYCIINYLYFQQMYCIRSRAKNKFGWGPFGNCVFASTLNIEQNHVKWDRRVARAKQLPVRIDKHGINCEWKNNKYATIPCNFIISKKNYRKFAWECVVHDIPVGGICLGFIILPKDKRKSLENWKGFSTWCGNPLGQSSSFYFGGNSSAMKYDSGSSSNANFLPLPSKGDKFRFILYWKEKKVDMLHNGQFKLSFTGMKGGAIVPAVSNNGGGGGRVSIKFVSGHSNVLQKSRPEKKRCTIQ</sequence>
<gene>
    <name evidence="2" type="ORF">RFI_04360</name>
</gene>
<dbReference type="EMBL" id="ASPP01003957">
    <property type="protein sequence ID" value="ETO32756.1"/>
    <property type="molecule type" value="Genomic_DNA"/>
</dbReference>
<evidence type="ECO:0000313" key="3">
    <source>
        <dbReference type="Proteomes" id="UP000023152"/>
    </source>
</evidence>
<dbReference type="AlphaFoldDB" id="X6P3H3"/>
<evidence type="ECO:0000256" key="1">
    <source>
        <dbReference type="SAM" id="MobiDB-lite"/>
    </source>
</evidence>
<evidence type="ECO:0000313" key="2">
    <source>
        <dbReference type="EMBL" id="ETO32756.1"/>
    </source>
</evidence>
<protein>
    <submittedName>
        <fullName evidence="2">Uncharacterized protein</fullName>
    </submittedName>
</protein>